<dbReference type="EMBL" id="UZAK01033645">
    <property type="protein sequence ID" value="VDP38876.1"/>
    <property type="molecule type" value="Genomic_DNA"/>
</dbReference>
<reference evidence="3" key="1">
    <citation type="submission" date="2016-06" db="UniProtKB">
        <authorList>
            <consortium name="WormBaseParasite"/>
        </authorList>
    </citation>
    <scope>IDENTIFICATION</scope>
</reference>
<accession>A0A183K5D7</accession>
<organism evidence="3">
    <name type="scientific">Schistosoma curassoni</name>
    <dbReference type="NCBI Taxonomy" id="6186"/>
    <lineage>
        <taxon>Eukaryota</taxon>
        <taxon>Metazoa</taxon>
        <taxon>Spiralia</taxon>
        <taxon>Lophotrochozoa</taxon>
        <taxon>Platyhelminthes</taxon>
        <taxon>Trematoda</taxon>
        <taxon>Digenea</taxon>
        <taxon>Strigeidida</taxon>
        <taxon>Schistosomatoidea</taxon>
        <taxon>Schistosomatidae</taxon>
        <taxon>Schistosoma</taxon>
    </lineage>
</organism>
<evidence type="ECO:0000313" key="3">
    <source>
        <dbReference type="WBParaSite" id="SCUD_0001021001-mRNA-1"/>
    </source>
</evidence>
<name>A0A183K5D7_9TREM</name>
<gene>
    <name evidence="1" type="ORF">SCUD_LOCUS10210</name>
</gene>
<evidence type="ECO:0000313" key="2">
    <source>
        <dbReference type="Proteomes" id="UP000279833"/>
    </source>
</evidence>
<dbReference type="WBParaSite" id="SCUD_0001021001-mRNA-1">
    <property type="protein sequence ID" value="SCUD_0001021001-mRNA-1"/>
    <property type="gene ID" value="SCUD_0001021001"/>
</dbReference>
<proteinExistence type="predicted"/>
<sequence length="81" mass="9463">MFSTTNIKYYHLYTILFTNELPSGQRHTKRSFDSLITSMFSFVVIKSKHVALFKHNDELAAHGLIRFSQCKPVHPGKQWHV</sequence>
<reference evidence="1 2" key="2">
    <citation type="submission" date="2018-11" db="EMBL/GenBank/DDBJ databases">
        <authorList>
            <consortium name="Pathogen Informatics"/>
        </authorList>
    </citation>
    <scope>NUCLEOTIDE SEQUENCE [LARGE SCALE GENOMIC DNA]</scope>
    <source>
        <strain evidence="1">Dakar</strain>
        <strain evidence="2">Dakar, Senegal</strain>
    </source>
</reference>
<protein>
    <submittedName>
        <fullName evidence="3">Secreted protein</fullName>
    </submittedName>
</protein>
<keyword evidence="2" id="KW-1185">Reference proteome</keyword>
<dbReference type="Proteomes" id="UP000279833">
    <property type="component" value="Unassembled WGS sequence"/>
</dbReference>
<dbReference type="AlphaFoldDB" id="A0A183K5D7"/>
<evidence type="ECO:0000313" key="1">
    <source>
        <dbReference type="EMBL" id="VDP38876.1"/>
    </source>
</evidence>